<dbReference type="PANTHER" id="PTHR46517:SF1">
    <property type="entry name" value="FRUCTOSE-2,6-BISPHOSPHATASE TIGAR"/>
    <property type="match status" value="1"/>
</dbReference>
<dbReference type="Gene3D" id="3.40.50.1240">
    <property type="entry name" value="Phosphoglycerate mutase-like"/>
    <property type="match status" value="1"/>
</dbReference>
<dbReference type="GO" id="GO:0045820">
    <property type="term" value="P:negative regulation of glycolytic process"/>
    <property type="evidence" value="ECO:0007669"/>
    <property type="project" value="TreeGrafter"/>
</dbReference>
<dbReference type="PROSITE" id="PS00175">
    <property type="entry name" value="PG_MUTASE"/>
    <property type="match status" value="1"/>
</dbReference>
<dbReference type="GO" id="GO:0005829">
    <property type="term" value="C:cytosol"/>
    <property type="evidence" value="ECO:0007669"/>
    <property type="project" value="TreeGrafter"/>
</dbReference>
<dbReference type="InterPro" id="IPR029033">
    <property type="entry name" value="His_PPase_superfam"/>
</dbReference>
<evidence type="ECO:0000313" key="4">
    <source>
        <dbReference type="EMBL" id="MCC2222859.1"/>
    </source>
</evidence>
<dbReference type="PANTHER" id="PTHR46517">
    <property type="entry name" value="FRUCTOSE-2,6-BISPHOSPHATASE TIGAR"/>
    <property type="match status" value="1"/>
</dbReference>
<gene>
    <name evidence="4" type="ORF">LKD48_14735</name>
</gene>
<accession>A0AAE3E708</accession>
<dbReference type="SUPFAM" id="SSF53254">
    <property type="entry name" value="Phosphoglycerate mutase-like"/>
    <property type="match status" value="1"/>
</dbReference>
<evidence type="ECO:0000256" key="1">
    <source>
        <dbReference type="ARBA" id="ARBA00022801"/>
    </source>
</evidence>
<evidence type="ECO:0000313" key="5">
    <source>
        <dbReference type="Proteomes" id="UP001198200"/>
    </source>
</evidence>
<dbReference type="Pfam" id="PF00300">
    <property type="entry name" value="His_Phos_1"/>
    <property type="match status" value="1"/>
</dbReference>
<dbReference type="InterPro" id="IPR013078">
    <property type="entry name" value="His_Pase_superF_clade-1"/>
</dbReference>
<keyword evidence="1" id="KW-0378">Hydrolase</keyword>
<dbReference type="RefSeq" id="WP_308732422.1">
    <property type="nucleotide sequence ID" value="NZ_JAJEQN010000053.1"/>
</dbReference>
<dbReference type="Proteomes" id="UP001198200">
    <property type="component" value="Unassembled WGS sequence"/>
</dbReference>
<feature type="active site" description="Proton donor/acceptor" evidence="2">
    <location>
        <position position="81"/>
    </location>
</feature>
<dbReference type="AlphaFoldDB" id="A0AAE3E708"/>
<keyword evidence="5" id="KW-1185">Reference proteome</keyword>
<protein>
    <submittedName>
        <fullName evidence="4">Histidine phosphatase family protein</fullName>
    </submittedName>
</protein>
<comment type="caution">
    <text evidence="4">The sequence shown here is derived from an EMBL/GenBank/DDBJ whole genome shotgun (WGS) entry which is preliminary data.</text>
</comment>
<evidence type="ECO:0000256" key="2">
    <source>
        <dbReference type="PIRSR" id="PIRSR613078-1"/>
    </source>
</evidence>
<feature type="binding site" evidence="3">
    <location>
        <position position="57"/>
    </location>
    <ligand>
        <name>substrate</name>
    </ligand>
</feature>
<dbReference type="SMART" id="SM00855">
    <property type="entry name" value="PGAM"/>
    <property type="match status" value="1"/>
</dbReference>
<dbReference type="EMBL" id="JAJEQN010000053">
    <property type="protein sequence ID" value="MCC2222859.1"/>
    <property type="molecule type" value="Genomic_DNA"/>
</dbReference>
<dbReference type="PIRSF" id="PIRSF000709">
    <property type="entry name" value="6PFK_2-Ptase"/>
    <property type="match status" value="1"/>
</dbReference>
<reference evidence="4 5" key="1">
    <citation type="submission" date="2021-10" db="EMBL/GenBank/DDBJ databases">
        <title>Anaerobic single-cell dispensing facilitates the cultivation of human gut bacteria.</title>
        <authorList>
            <person name="Afrizal A."/>
        </authorList>
    </citation>
    <scope>NUCLEOTIDE SEQUENCE [LARGE SCALE GENOMIC DNA]</scope>
    <source>
        <strain evidence="4 5">CLA-AA-H224</strain>
    </source>
</reference>
<dbReference type="InterPro" id="IPR001345">
    <property type="entry name" value="PG/BPGM_mutase_AS"/>
</dbReference>
<dbReference type="GO" id="GO:0043456">
    <property type="term" value="P:regulation of pentose-phosphate shunt"/>
    <property type="evidence" value="ECO:0007669"/>
    <property type="project" value="TreeGrafter"/>
</dbReference>
<proteinExistence type="predicted"/>
<evidence type="ECO:0000256" key="3">
    <source>
        <dbReference type="PIRSR" id="PIRSR613078-2"/>
    </source>
</evidence>
<feature type="active site" description="Tele-phosphohistidine intermediate" evidence="2">
    <location>
        <position position="8"/>
    </location>
</feature>
<dbReference type="CDD" id="cd07067">
    <property type="entry name" value="HP_PGM_like"/>
    <property type="match status" value="1"/>
</dbReference>
<name>A0AAE3E708_9FIRM</name>
<dbReference type="GO" id="GO:0004331">
    <property type="term" value="F:fructose-2,6-bisphosphate 2-phosphatase activity"/>
    <property type="evidence" value="ECO:0007669"/>
    <property type="project" value="TreeGrafter"/>
</dbReference>
<sequence length="199" mass="22886">MILYIIRHGETEWNKMGKMQGKTDISLSEDGRKLAQKTADGLKNIKFDYIFSSPLERAYETACIIKGDRDIEIVKDERLIEIGFGLYEGTVVEERKGSIAYFFDDPENYVAEKNAESYESLLTRTKEFLEDVLFPIEEKEPDATILISGHGALNKALFLHLLHKQLKDFWSGVYQGNCAVNKFKIKNGNVRLIEEAKYY</sequence>
<dbReference type="InterPro" id="IPR051695">
    <property type="entry name" value="Phosphoglycerate_Mutase"/>
</dbReference>
<feature type="binding site" evidence="3">
    <location>
        <begin position="7"/>
        <end position="14"/>
    </location>
    <ligand>
        <name>substrate</name>
    </ligand>
</feature>
<organism evidence="4 5">
    <name type="scientific">Anthropogastromicrobium aceti</name>
    <dbReference type="NCBI Taxonomy" id="2981768"/>
    <lineage>
        <taxon>Bacteria</taxon>
        <taxon>Bacillati</taxon>
        <taxon>Bacillota</taxon>
        <taxon>Clostridia</taxon>
        <taxon>Lachnospirales</taxon>
        <taxon>Lachnospiraceae</taxon>
        <taxon>Anthropogastromicrobium</taxon>
    </lineage>
</organism>